<dbReference type="EMBL" id="AYXT01000009">
    <property type="protein sequence ID" value="ETF03447.1"/>
    <property type="molecule type" value="Genomic_DNA"/>
</dbReference>
<dbReference type="AlphaFoldDB" id="V8QUX5"/>
<reference evidence="1 2" key="1">
    <citation type="journal article" date="2014" name="Genome Announc.">
        <title>Draft Genome Sequence of Advenella kashmirensis Strain W13003, a Polycyclic Aromatic Hydrocarbon-Degrading Bacterium.</title>
        <authorList>
            <person name="Wang X."/>
            <person name="Jin D."/>
            <person name="Zhou L."/>
            <person name="Wu L."/>
            <person name="An W."/>
            <person name="Zhao L."/>
        </authorList>
    </citation>
    <scope>NUCLEOTIDE SEQUENCE [LARGE SCALE GENOMIC DNA]</scope>
    <source>
        <strain evidence="1 2">W13003</strain>
    </source>
</reference>
<evidence type="ECO:0000313" key="1">
    <source>
        <dbReference type="EMBL" id="ETF03447.1"/>
    </source>
</evidence>
<sequence>MKISFYLSNAMIHASNINLYFAYSGFPFFSGIYKCNLDCLNSLHAVV</sequence>
<proteinExistence type="predicted"/>
<protein>
    <submittedName>
        <fullName evidence="1">Uncharacterized protein</fullName>
    </submittedName>
</protein>
<evidence type="ECO:0000313" key="2">
    <source>
        <dbReference type="Proteomes" id="UP000018733"/>
    </source>
</evidence>
<dbReference type="Proteomes" id="UP000018733">
    <property type="component" value="Unassembled WGS sequence"/>
</dbReference>
<gene>
    <name evidence="1" type="ORF">W822_07035</name>
</gene>
<accession>V8QUX5</accession>
<dbReference type="HOGENOM" id="CLU_3163724_0_0_4"/>
<organism evidence="1 2">
    <name type="scientific">Advenella kashmirensis W13003</name>
    <dbReference type="NCBI Taxonomy" id="1424334"/>
    <lineage>
        <taxon>Bacteria</taxon>
        <taxon>Pseudomonadati</taxon>
        <taxon>Pseudomonadota</taxon>
        <taxon>Betaproteobacteria</taxon>
        <taxon>Burkholderiales</taxon>
        <taxon>Alcaligenaceae</taxon>
    </lineage>
</organism>
<keyword evidence="2" id="KW-1185">Reference proteome</keyword>
<dbReference type="STRING" id="1424334.W822_07035"/>
<dbReference type="PATRIC" id="fig|1424334.3.peg.1404"/>
<comment type="caution">
    <text evidence="1">The sequence shown here is derived from an EMBL/GenBank/DDBJ whole genome shotgun (WGS) entry which is preliminary data.</text>
</comment>
<name>V8QUX5_9BURK</name>